<dbReference type="GO" id="GO:1990904">
    <property type="term" value="C:ribonucleoprotein complex"/>
    <property type="evidence" value="ECO:0007669"/>
    <property type="project" value="UniProtKB-KW"/>
</dbReference>
<keyword evidence="7" id="KW-0479">Metal-binding</keyword>
<evidence type="ECO:0000256" key="6">
    <source>
        <dbReference type="ARBA" id="ARBA00035687"/>
    </source>
</evidence>
<keyword evidence="2 7" id="KW-0699">rRNA-binding</keyword>
<accession>A0A0X1KP91</accession>
<evidence type="ECO:0000256" key="1">
    <source>
        <dbReference type="ARBA" id="ARBA00009296"/>
    </source>
</evidence>
<evidence type="ECO:0000256" key="5">
    <source>
        <dbReference type="ARBA" id="ARBA00023274"/>
    </source>
</evidence>
<dbReference type="GO" id="GO:0003735">
    <property type="term" value="F:structural constituent of ribosome"/>
    <property type="evidence" value="ECO:0007669"/>
    <property type="project" value="InterPro"/>
</dbReference>
<protein>
    <recommendedName>
        <fullName evidence="6 7">Large ribosomal subunit protein bL31</fullName>
    </recommendedName>
</protein>
<dbReference type="InterPro" id="IPR034704">
    <property type="entry name" value="Ribosomal_bL28/bL31-like_sf"/>
</dbReference>
<keyword evidence="3 7" id="KW-0694">RNA-binding</keyword>
<dbReference type="GO" id="GO:0006412">
    <property type="term" value="P:translation"/>
    <property type="evidence" value="ECO:0007669"/>
    <property type="project" value="UniProtKB-UniRule"/>
</dbReference>
<dbReference type="Gene3D" id="4.10.830.30">
    <property type="entry name" value="Ribosomal protein L31"/>
    <property type="match status" value="1"/>
</dbReference>
<proteinExistence type="inferred from homology"/>
<dbReference type="SUPFAM" id="SSF143800">
    <property type="entry name" value="L28p-like"/>
    <property type="match status" value="1"/>
</dbReference>
<comment type="cofactor">
    <cofactor evidence="7">
        <name>Zn(2+)</name>
        <dbReference type="ChEBI" id="CHEBI:29105"/>
    </cofactor>
    <text evidence="7">Binds 1 zinc ion per subunit.</text>
</comment>
<dbReference type="GO" id="GO:0005840">
    <property type="term" value="C:ribosome"/>
    <property type="evidence" value="ECO:0007669"/>
    <property type="project" value="UniProtKB-KW"/>
</dbReference>
<evidence type="ECO:0000256" key="4">
    <source>
        <dbReference type="ARBA" id="ARBA00022980"/>
    </source>
</evidence>
<sequence length="71" mass="8174">MKKDIHPQMKLVTVKCACGAEHRFYTTRDTIRIDVCSNCHPLYRGQGAAGLVIDAEGRIEKFKRRYEGVEY</sequence>
<dbReference type="NCBIfam" id="TIGR00105">
    <property type="entry name" value="L31"/>
    <property type="match status" value="1"/>
</dbReference>
<dbReference type="STRING" id="1123384.AJ81_01310"/>
<feature type="binding site" evidence="7">
    <location>
        <position position="36"/>
    </location>
    <ligand>
        <name>Zn(2+)</name>
        <dbReference type="ChEBI" id="CHEBI:29105"/>
    </ligand>
</feature>
<dbReference type="InterPro" id="IPR027491">
    <property type="entry name" value="Ribosomal_bL31_A"/>
</dbReference>
<dbReference type="PaxDb" id="1123384-AJ81_01310"/>
<dbReference type="InterPro" id="IPR042105">
    <property type="entry name" value="Ribosomal_bL31_sf"/>
</dbReference>
<keyword evidence="7" id="KW-0862">Zinc</keyword>
<dbReference type="PRINTS" id="PR01249">
    <property type="entry name" value="RIBOSOMALL31"/>
</dbReference>
<dbReference type="Pfam" id="PF01197">
    <property type="entry name" value="Ribosomal_L31"/>
    <property type="match status" value="1"/>
</dbReference>
<feature type="binding site" evidence="7">
    <location>
        <position position="39"/>
    </location>
    <ligand>
        <name>Zn(2+)</name>
        <dbReference type="ChEBI" id="CHEBI:29105"/>
    </ligand>
</feature>
<dbReference type="PATRIC" id="fig|1123384.7.peg.262"/>
<dbReference type="EMBL" id="CP007141">
    <property type="protein sequence ID" value="AJC73061.1"/>
    <property type="molecule type" value="Genomic_DNA"/>
</dbReference>
<dbReference type="InterPro" id="IPR002150">
    <property type="entry name" value="Ribosomal_bL31"/>
</dbReference>
<dbReference type="GO" id="GO:0046872">
    <property type="term" value="F:metal ion binding"/>
    <property type="evidence" value="ECO:0007669"/>
    <property type="project" value="UniProtKB-KW"/>
</dbReference>
<feature type="binding site" evidence="7">
    <location>
        <position position="18"/>
    </location>
    <ligand>
        <name>Zn(2+)</name>
        <dbReference type="ChEBI" id="CHEBI:29105"/>
    </ligand>
</feature>
<dbReference type="AlphaFoldDB" id="A0A0X1KP91"/>
<reference evidence="8 9" key="1">
    <citation type="submission" date="2014-01" db="EMBL/GenBank/DDBJ databases">
        <title>Genome sequencing of Thermotog hypogea.</title>
        <authorList>
            <person name="Zhang X."/>
            <person name="Alvare G."/>
            <person name="Fristensky B."/>
            <person name="Chen L."/>
            <person name="Suen T."/>
            <person name="Chen Q."/>
            <person name="Ma K."/>
        </authorList>
    </citation>
    <scope>NUCLEOTIDE SEQUENCE [LARGE SCALE GENOMIC DNA]</scope>
    <source>
        <strain evidence="8 9">DSM 11164</strain>
    </source>
</reference>
<dbReference type="GO" id="GO:0019843">
    <property type="term" value="F:rRNA binding"/>
    <property type="evidence" value="ECO:0007669"/>
    <property type="project" value="UniProtKB-KW"/>
</dbReference>
<comment type="similarity">
    <text evidence="1 7">Belongs to the bacterial ribosomal protein bL31 family. Type A subfamily.</text>
</comment>
<name>A0A0X1KP91_9THEM</name>
<evidence type="ECO:0000313" key="8">
    <source>
        <dbReference type="EMBL" id="AJC73061.1"/>
    </source>
</evidence>
<keyword evidence="9" id="KW-1185">Reference proteome</keyword>
<evidence type="ECO:0000256" key="7">
    <source>
        <dbReference type="HAMAP-Rule" id="MF_00501"/>
    </source>
</evidence>
<keyword evidence="4 7" id="KW-0689">Ribosomal protein</keyword>
<dbReference type="KEGG" id="phy:AJ81_01310"/>
<comment type="function">
    <text evidence="7">Binds the 23S rRNA.</text>
</comment>
<dbReference type="OrthoDB" id="9803251at2"/>
<evidence type="ECO:0000313" key="9">
    <source>
        <dbReference type="Proteomes" id="UP000077469"/>
    </source>
</evidence>
<dbReference type="PANTHER" id="PTHR33280:SF1">
    <property type="entry name" value="LARGE RIBOSOMAL SUBUNIT PROTEIN BL31C"/>
    <property type="match status" value="1"/>
</dbReference>
<dbReference type="PANTHER" id="PTHR33280">
    <property type="entry name" value="50S RIBOSOMAL PROTEIN L31, CHLOROPLASTIC"/>
    <property type="match status" value="1"/>
</dbReference>
<dbReference type="RefSeq" id="WP_031503370.1">
    <property type="nucleotide sequence ID" value="NC_022795.1"/>
</dbReference>
<dbReference type="HAMAP" id="MF_00501">
    <property type="entry name" value="Ribosomal_bL31_1"/>
    <property type="match status" value="1"/>
</dbReference>
<organism evidence="8 9">
    <name type="scientific">Pseudothermotoga hypogea DSM 11164 = NBRC 106472</name>
    <dbReference type="NCBI Taxonomy" id="1123384"/>
    <lineage>
        <taxon>Bacteria</taxon>
        <taxon>Thermotogati</taxon>
        <taxon>Thermotogota</taxon>
        <taxon>Thermotogae</taxon>
        <taxon>Thermotogales</taxon>
        <taxon>Thermotogaceae</taxon>
        <taxon>Pseudothermotoga</taxon>
    </lineage>
</organism>
<evidence type="ECO:0000256" key="2">
    <source>
        <dbReference type="ARBA" id="ARBA00022730"/>
    </source>
</evidence>
<feature type="binding site" evidence="7">
    <location>
        <position position="16"/>
    </location>
    <ligand>
        <name>Zn(2+)</name>
        <dbReference type="ChEBI" id="CHEBI:29105"/>
    </ligand>
</feature>
<evidence type="ECO:0000256" key="3">
    <source>
        <dbReference type="ARBA" id="ARBA00022884"/>
    </source>
</evidence>
<dbReference type="NCBIfam" id="NF000612">
    <property type="entry name" value="PRK00019.1"/>
    <property type="match status" value="1"/>
</dbReference>
<dbReference type="Proteomes" id="UP000077469">
    <property type="component" value="Chromosome"/>
</dbReference>
<gene>
    <name evidence="7 8" type="primary">rpmE</name>
    <name evidence="8" type="ORF">AJ81_01310</name>
</gene>
<keyword evidence="5 7" id="KW-0687">Ribonucleoprotein</keyword>
<comment type="subunit">
    <text evidence="7">Part of the 50S ribosomal subunit.</text>
</comment>